<dbReference type="EMBL" id="HACG01034491">
    <property type="protein sequence ID" value="CEK81356.1"/>
    <property type="molecule type" value="Transcribed_RNA"/>
</dbReference>
<name>A0A0B7AMY1_9EUPU</name>
<reference evidence="1" key="1">
    <citation type="submission" date="2014-12" db="EMBL/GenBank/DDBJ databases">
        <title>Insight into the proteome of Arion vulgaris.</title>
        <authorList>
            <person name="Aradska J."/>
            <person name="Bulat T."/>
            <person name="Smidak R."/>
            <person name="Sarate P."/>
            <person name="Gangsoo J."/>
            <person name="Sialana F."/>
            <person name="Bilban M."/>
            <person name="Lubec G."/>
        </authorList>
    </citation>
    <scope>NUCLEOTIDE SEQUENCE</scope>
    <source>
        <tissue evidence="1">Skin</tissue>
    </source>
</reference>
<organism evidence="1">
    <name type="scientific">Arion vulgaris</name>
    <dbReference type="NCBI Taxonomy" id="1028688"/>
    <lineage>
        <taxon>Eukaryota</taxon>
        <taxon>Metazoa</taxon>
        <taxon>Spiralia</taxon>
        <taxon>Lophotrochozoa</taxon>
        <taxon>Mollusca</taxon>
        <taxon>Gastropoda</taxon>
        <taxon>Heterobranchia</taxon>
        <taxon>Euthyneura</taxon>
        <taxon>Panpulmonata</taxon>
        <taxon>Eupulmonata</taxon>
        <taxon>Stylommatophora</taxon>
        <taxon>Helicina</taxon>
        <taxon>Arionoidea</taxon>
        <taxon>Arionidae</taxon>
        <taxon>Arion</taxon>
    </lineage>
</organism>
<dbReference type="AlphaFoldDB" id="A0A0B7AMY1"/>
<proteinExistence type="predicted"/>
<sequence length="49" mass="6021">MCFYNRRLVIQSYELRDVFLQKNAENVMDSEEKKCFKLDMNTKKPYPKK</sequence>
<accession>A0A0B7AMY1</accession>
<gene>
    <name evidence="1" type="primary">ORF125596</name>
</gene>
<evidence type="ECO:0000313" key="1">
    <source>
        <dbReference type="EMBL" id="CEK81356.1"/>
    </source>
</evidence>
<protein>
    <submittedName>
        <fullName evidence="1">Uncharacterized protein</fullName>
    </submittedName>
</protein>